<evidence type="ECO:0000256" key="1">
    <source>
        <dbReference type="SAM" id="SignalP"/>
    </source>
</evidence>
<gene>
    <name evidence="2" type="ORF">CCAND38_190012</name>
</gene>
<sequence>MYYMKKSITYLLIICGFCLSTAQNTVENDTIFLSEVVVTQFQKEKLNKIATKGRKNYSIGSYYNTFFANEIKVDKCFIIKKIVFFIEKIEKNYDTKATFELVFFSVGENGFPDKKLHSQTLLFESVRKNKLEINIEDLSPKFCENFFVALKKTEDTNKKSTNYRILGHMNKRKEIYLNSENKGWHKLEGGNLAIEIYYIEEK</sequence>
<name>A0A0B7HY61_9FLAO</name>
<organism evidence="2 3">
    <name type="scientific">Capnocytophaga canis</name>
    <dbReference type="NCBI Taxonomy" id="1848903"/>
    <lineage>
        <taxon>Bacteria</taxon>
        <taxon>Pseudomonadati</taxon>
        <taxon>Bacteroidota</taxon>
        <taxon>Flavobacteriia</taxon>
        <taxon>Flavobacteriales</taxon>
        <taxon>Flavobacteriaceae</taxon>
        <taxon>Capnocytophaga</taxon>
    </lineage>
</organism>
<evidence type="ECO:0000313" key="2">
    <source>
        <dbReference type="EMBL" id="CEN44611.1"/>
    </source>
</evidence>
<evidence type="ECO:0008006" key="4">
    <source>
        <dbReference type="Google" id="ProtNLM"/>
    </source>
</evidence>
<proteinExistence type="predicted"/>
<feature type="signal peptide" evidence="1">
    <location>
        <begin position="1"/>
        <end position="22"/>
    </location>
</feature>
<dbReference type="Proteomes" id="UP000045051">
    <property type="component" value="Unassembled WGS sequence"/>
</dbReference>
<keyword evidence="3" id="KW-1185">Reference proteome</keyword>
<protein>
    <recommendedName>
        <fullName evidence="4">Secreted protein</fullName>
    </recommendedName>
</protein>
<dbReference type="AlphaFoldDB" id="A0A0B7HY61"/>
<reference evidence="2 3" key="1">
    <citation type="submission" date="2015-01" db="EMBL/GenBank/DDBJ databases">
        <authorList>
            <person name="Xiang T."/>
            <person name="Song Y."/>
            <person name="Huang L."/>
            <person name="Wang B."/>
            <person name="Wu P."/>
        </authorList>
    </citation>
    <scope>NUCLEOTIDE SEQUENCE [LARGE SCALE GENOMIC DNA]</scope>
    <source>
        <strain evidence="2 3">CcD38</strain>
    </source>
</reference>
<keyword evidence="1" id="KW-0732">Signal</keyword>
<dbReference type="EMBL" id="CDOI01000101">
    <property type="protein sequence ID" value="CEN44611.1"/>
    <property type="molecule type" value="Genomic_DNA"/>
</dbReference>
<accession>A0A0B7HY61</accession>
<evidence type="ECO:0000313" key="3">
    <source>
        <dbReference type="Proteomes" id="UP000045051"/>
    </source>
</evidence>
<feature type="chain" id="PRO_5002132720" description="Secreted protein" evidence="1">
    <location>
        <begin position="23"/>
        <end position="202"/>
    </location>
</feature>